<name>H5XC77_9PSEU</name>
<dbReference type="Proteomes" id="UP000002791">
    <property type="component" value="Chromosome"/>
</dbReference>
<dbReference type="OrthoDB" id="3197455at2"/>
<reference evidence="2 3" key="1">
    <citation type="submission" date="2011-11" db="EMBL/GenBank/DDBJ databases">
        <title>The Noncontiguous Finished sequence of Saccharomonospora cyanea NA-134.</title>
        <authorList>
            <consortium name="US DOE Joint Genome Institute"/>
            <person name="Lucas S."/>
            <person name="Han J."/>
            <person name="Lapidus A."/>
            <person name="Cheng J.-F."/>
            <person name="Goodwin L."/>
            <person name="Pitluck S."/>
            <person name="Peters L."/>
            <person name="Ovchinnikova G."/>
            <person name="Lu M."/>
            <person name="Detter J.C."/>
            <person name="Han C."/>
            <person name="Tapia R."/>
            <person name="Land M."/>
            <person name="Hauser L."/>
            <person name="Kyrpides N."/>
            <person name="Ivanova N."/>
            <person name="Pagani I."/>
            <person name="Brambilla E.-M."/>
            <person name="Klenk H.-P."/>
            <person name="Woyke T."/>
        </authorList>
    </citation>
    <scope>NUCLEOTIDE SEQUENCE [LARGE SCALE GENOMIC DNA]</scope>
    <source>
        <strain evidence="2 3">NA-134</strain>
    </source>
</reference>
<proteinExistence type="predicted"/>
<evidence type="ECO:0008006" key="4">
    <source>
        <dbReference type="Google" id="ProtNLM"/>
    </source>
</evidence>
<gene>
    <name evidence="2" type="ORF">SaccyDRAFT_0141</name>
</gene>
<organism evidence="2 3">
    <name type="scientific">Saccharomonospora cyanea NA-134</name>
    <dbReference type="NCBI Taxonomy" id="882082"/>
    <lineage>
        <taxon>Bacteria</taxon>
        <taxon>Bacillati</taxon>
        <taxon>Actinomycetota</taxon>
        <taxon>Actinomycetes</taxon>
        <taxon>Pseudonocardiales</taxon>
        <taxon>Pseudonocardiaceae</taxon>
        <taxon>Saccharomonospora</taxon>
    </lineage>
</organism>
<evidence type="ECO:0000313" key="2">
    <source>
        <dbReference type="EMBL" id="EHR59081.1"/>
    </source>
</evidence>
<dbReference type="AlphaFoldDB" id="H5XC77"/>
<feature type="region of interest" description="Disordered" evidence="1">
    <location>
        <begin position="308"/>
        <end position="329"/>
    </location>
</feature>
<dbReference type="HOGENOM" id="CLU_370835_0_0_11"/>
<protein>
    <recommendedName>
        <fullName evidence="4">AAA+ ATPase domain-containing protein</fullName>
    </recommendedName>
</protein>
<evidence type="ECO:0000256" key="1">
    <source>
        <dbReference type="SAM" id="MobiDB-lite"/>
    </source>
</evidence>
<dbReference type="STRING" id="882082.SaccyDRAFT_0141"/>
<dbReference type="Gene3D" id="3.40.50.300">
    <property type="entry name" value="P-loop containing nucleotide triphosphate hydrolases"/>
    <property type="match status" value="1"/>
</dbReference>
<dbReference type="InterPro" id="IPR027417">
    <property type="entry name" value="P-loop_NTPase"/>
</dbReference>
<dbReference type="EMBL" id="CM001440">
    <property type="protein sequence ID" value="EHR59081.1"/>
    <property type="molecule type" value="Genomic_DNA"/>
</dbReference>
<sequence>MTEWRQQAASAVEAEFEHARQAGEWSVLGPLRRTDDGDCVVDLRGRRVHPLNDVRVSGSERPRQGTAVPVSTEFSRGVLWLHDVGPVPFECDRVWAREVTHGHQLARLARALRELGDAPLADRLADGELDPAGEDAYSTCFVPGLHFVWGPPGSGKSHIAAQAAAELARRGKRVLLVTEEAVAGRASLHTVDGGERLALQRDLADLSAVDRELARLDSELRDYDHEAFLAAERRIENAQRVAALESEFAALCERHWALALQTAEAGETLRLAQRSHDRVTGEHARRTEARVLTNQLAKVEERLGELRERARNRNPLHRGRKRDRQELRAAEEERRRLVSRIEECRKRVNTVSDDVRRLASELERARAQAREAERVESETRTQLELVRDELIRLSAAGLADETDHRYYADCLHRELPRLHAEREALRERARHRAALRGRFQERLWWIGEREHELRMGEEARWWASEPVVVTTMAGLTHAGGVFDVVLVDDAGSARLCDVLLAVAQARETAVVFGDLVQPWPQVSPVELEKLPEVQKWTLSTPFSHCGILTPSDAHAHPGCAVLTRQYRVGPAIQAIADNIGYKALVAAEGSHTEVVLLDTAGEPVERAALVRLISSDGGAILVPSEEDVEQWREVLRDTLTVDVGTATTVTGHEFGTVVLDLTTDGWYDRVRSFLSGIARARERLYLLADLDAVRGAPAGTPLGAVEALHLRGGLVVRRLGEVLIPRQREQSATGWTATVITHPAPDGTIAG</sequence>
<feature type="compositionally biased region" description="Basic residues" evidence="1">
    <location>
        <begin position="312"/>
        <end position="322"/>
    </location>
</feature>
<dbReference type="RefSeq" id="WP_005452656.1">
    <property type="nucleotide sequence ID" value="NZ_CM001440.1"/>
</dbReference>
<dbReference type="eggNOG" id="COG1112">
    <property type="taxonomic scope" value="Bacteria"/>
</dbReference>
<dbReference type="eggNOG" id="COG1340">
    <property type="taxonomic scope" value="Bacteria"/>
</dbReference>
<keyword evidence="3" id="KW-1185">Reference proteome</keyword>
<accession>H5XC77</accession>
<evidence type="ECO:0000313" key="3">
    <source>
        <dbReference type="Proteomes" id="UP000002791"/>
    </source>
</evidence>
<dbReference type="SUPFAM" id="SSF52540">
    <property type="entry name" value="P-loop containing nucleoside triphosphate hydrolases"/>
    <property type="match status" value="1"/>
</dbReference>